<feature type="non-terminal residue" evidence="5">
    <location>
        <position position="110"/>
    </location>
</feature>
<evidence type="ECO:0000256" key="4">
    <source>
        <dbReference type="SAM" id="MobiDB-lite"/>
    </source>
</evidence>
<reference evidence="5" key="1">
    <citation type="submission" date="2021-02" db="EMBL/GenBank/DDBJ databases">
        <authorList>
            <person name="Nowell W R."/>
        </authorList>
    </citation>
    <scope>NUCLEOTIDE SEQUENCE</scope>
</reference>
<dbReference type="AlphaFoldDB" id="A0A8S3K9T1"/>
<accession>A0A8S3K9T1</accession>
<feature type="region of interest" description="Disordered" evidence="4">
    <location>
        <begin position="60"/>
        <end position="110"/>
    </location>
</feature>
<dbReference type="Gene3D" id="3.40.50.300">
    <property type="entry name" value="P-loop containing nucleotide triphosphate hydrolases"/>
    <property type="match status" value="1"/>
</dbReference>
<feature type="compositionally biased region" description="Polar residues" evidence="4">
    <location>
        <begin position="62"/>
        <end position="88"/>
    </location>
</feature>
<dbReference type="PANTHER" id="PTHR18937">
    <property type="entry name" value="STRUCTURAL MAINTENANCE OF CHROMOSOMES SMC FAMILY MEMBER"/>
    <property type="match status" value="1"/>
</dbReference>
<keyword evidence="2" id="KW-0067">ATP-binding</keyword>
<feature type="compositionally biased region" description="Polar residues" evidence="4">
    <location>
        <begin position="95"/>
        <end position="110"/>
    </location>
</feature>
<dbReference type="GO" id="GO:0007076">
    <property type="term" value="P:mitotic chromosome condensation"/>
    <property type="evidence" value="ECO:0007669"/>
    <property type="project" value="TreeGrafter"/>
</dbReference>
<feature type="non-terminal residue" evidence="5">
    <location>
        <position position="1"/>
    </location>
</feature>
<gene>
    <name evidence="5" type="ORF">SMN809_LOCUS85812</name>
</gene>
<dbReference type="GO" id="GO:0000796">
    <property type="term" value="C:condensin complex"/>
    <property type="evidence" value="ECO:0007669"/>
    <property type="project" value="TreeGrafter"/>
</dbReference>
<dbReference type="Proteomes" id="UP000676336">
    <property type="component" value="Unassembled WGS sequence"/>
</dbReference>
<organism evidence="5 6">
    <name type="scientific">Rotaria magnacalcarata</name>
    <dbReference type="NCBI Taxonomy" id="392030"/>
    <lineage>
        <taxon>Eukaryota</taxon>
        <taxon>Metazoa</taxon>
        <taxon>Spiralia</taxon>
        <taxon>Gnathifera</taxon>
        <taxon>Rotifera</taxon>
        <taxon>Eurotatoria</taxon>
        <taxon>Bdelloidea</taxon>
        <taxon>Philodinida</taxon>
        <taxon>Philodinidae</taxon>
        <taxon>Rotaria</taxon>
    </lineage>
</organism>
<evidence type="ECO:0000256" key="1">
    <source>
        <dbReference type="ARBA" id="ARBA00022741"/>
    </source>
</evidence>
<name>A0A8S3K9T1_9BILA</name>
<keyword evidence="1" id="KW-0547">Nucleotide-binding</keyword>
<proteinExistence type="predicted"/>
<dbReference type="GO" id="GO:0005524">
    <property type="term" value="F:ATP binding"/>
    <property type="evidence" value="ECO:0007669"/>
    <property type="project" value="UniProtKB-KW"/>
</dbReference>
<evidence type="ECO:0000256" key="3">
    <source>
        <dbReference type="ARBA" id="ARBA00023242"/>
    </source>
</evidence>
<protein>
    <submittedName>
        <fullName evidence="5">Uncharacterized protein</fullName>
    </submittedName>
</protein>
<comment type="caution">
    <text evidence="5">The sequence shown here is derived from an EMBL/GenBank/DDBJ whole genome shotgun (WGS) entry which is preliminary data.</text>
</comment>
<evidence type="ECO:0000313" key="5">
    <source>
        <dbReference type="EMBL" id="CAF5228551.1"/>
    </source>
</evidence>
<keyword evidence="3" id="KW-0539">Nucleus</keyword>
<dbReference type="InterPro" id="IPR027417">
    <property type="entry name" value="P-loop_NTPase"/>
</dbReference>
<dbReference type="PANTHER" id="PTHR18937:SF172">
    <property type="entry name" value="STRUCTURAL MAINTENANCE OF CHROMOSOMES PROTEIN"/>
    <property type="match status" value="1"/>
</dbReference>
<evidence type="ECO:0000313" key="6">
    <source>
        <dbReference type="Proteomes" id="UP000676336"/>
    </source>
</evidence>
<sequence length="110" mass="12575">GRFIKERTKNAQFIVISLRENMFTLADYLIGIYKVNNCSQTASLRPALFAKKLEERKKSHLMCSQEQTNPGHSQNEQDITMTEQSDLANNHDTHSTSIHQNQTTMSDNGF</sequence>
<evidence type="ECO:0000256" key="2">
    <source>
        <dbReference type="ARBA" id="ARBA00022840"/>
    </source>
</evidence>
<dbReference type="EMBL" id="CAJOBI010366967">
    <property type="protein sequence ID" value="CAF5228551.1"/>
    <property type="molecule type" value="Genomic_DNA"/>
</dbReference>